<dbReference type="AlphaFoldDB" id="C0NLP2"/>
<dbReference type="InterPro" id="IPR000719">
    <property type="entry name" value="Prot_kinase_dom"/>
</dbReference>
<dbReference type="GO" id="GO:0050684">
    <property type="term" value="P:regulation of mRNA processing"/>
    <property type="evidence" value="ECO:0007669"/>
    <property type="project" value="TreeGrafter"/>
</dbReference>
<keyword evidence="6" id="KW-0067">ATP-binding</keyword>
<evidence type="ECO:0000256" key="1">
    <source>
        <dbReference type="ARBA" id="ARBA00012513"/>
    </source>
</evidence>
<evidence type="ECO:0000256" key="6">
    <source>
        <dbReference type="ARBA" id="ARBA00022840"/>
    </source>
</evidence>
<dbReference type="PANTHER" id="PTHR47634:SF9">
    <property type="entry name" value="PROTEIN KINASE DOMAIN-CONTAINING PROTEIN-RELATED"/>
    <property type="match status" value="1"/>
</dbReference>
<proteinExistence type="predicted"/>
<dbReference type="STRING" id="447093.C0NLP2"/>
<dbReference type="Pfam" id="PF00069">
    <property type="entry name" value="Pkinase"/>
    <property type="match status" value="1"/>
</dbReference>
<dbReference type="VEuPathDB" id="FungiDB:I7I50_11352"/>
<dbReference type="Gene3D" id="1.10.510.10">
    <property type="entry name" value="Transferase(Phosphotransferase) domain 1"/>
    <property type="match status" value="1"/>
</dbReference>
<evidence type="ECO:0000256" key="4">
    <source>
        <dbReference type="ARBA" id="ARBA00022741"/>
    </source>
</evidence>
<keyword evidence="4" id="KW-0547">Nucleotide-binding</keyword>
<protein>
    <recommendedName>
        <fullName evidence="1">non-specific serine/threonine protein kinase</fullName>
        <ecNumber evidence="1">2.7.11.1</ecNumber>
    </recommendedName>
</protein>
<dbReference type="HOGENOM" id="CLU_660498_0_0_1"/>
<evidence type="ECO:0000256" key="9">
    <source>
        <dbReference type="SAM" id="MobiDB-lite"/>
    </source>
</evidence>
<comment type="catalytic activity">
    <reaction evidence="8">
        <text>L-seryl-[protein] + ATP = O-phospho-L-seryl-[protein] + ADP + H(+)</text>
        <dbReference type="Rhea" id="RHEA:17989"/>
        <dbReference type="Rhea" id="RHEA-COMP:9863"/>
        <dbReference type="Rhea" id="RHEA-COMP:11604"/>
        <dbReference type="ChEBI" id="CHEBI:15378"/>
        <dbReference type="ChEBI" id="CHEBI:29999"/>
        <dbReference type="ChEBI" id="CHEBI:30616"/>
        <dbReference type="ChEBI" id="CHEBI:83421"/>
        <dbReference type="ChEBI" id="CHEBI:456216"/>
        <dbReference type="EC" id="2.7.11.1"/>
    </reaction>
</comment>
<dbReference type="VEuPathDB" id="FungiDB:I7I50_11353"/>
<dbReference type="GO" id="GO:0000245">
    <property type="term" value="P:spliceosomal complex assembly"/>
    <property type="evidence" value="ECO:0007669"/>
    <property type="project" value="TreeGrafter"/>
</dbReference>
<dbReference type="GeneID" id="69037438"/>
<evidence type="ECO:0000256" key="8">
    <source>
        <dbReference type="ARBA" id="ARBA00048679"/>
    </source>
</evidence>
<dbReference type="SMART" id="SM00220">
    <property type="entry name" value="S_TKc"/>
    <property type="match status" value="1"/>
</dbReference>
<dbReference type="PROSITE" id="PS50011">
    <property type="entry name" value="PROTEIN_KINASE_DOM"/>
    <property type="match status" value="1"/>
</dbReference>
<dbReference type="GO" id="GO:0005524">
    <property type="term" value="F:ATP binding"/>
    <property type="evidence" value="ECO:0007669"/>
    <property type="project" value="UniProtKB-KW"/>
</dbReference>
<feature type="region of interest" description="Disordered" evidence="9">
    <location>
        <begin position="1"/>
        <end position="26"/>
    </location>
</feature>
<dbReference type="VEuPathDB" id="FungiDB:I7I50_01910"/>
<keyword evidence="3" id="KW-0808">Transferase</keyword>
<keyword evidence="12" id="KW-1185">Reference proteome</keyword>
<dbReference type="EC" id="2.7.11.1" evidence="1"/>
<organism evidence="11 12">
    <name type="scientific">Ajellomyces capsulatus (strain G186AR / H82 / ATCC MYA-2454 / RMSCC 2432)</name>
    <name type="common">Darling's disease fungus</name>
    <name type="synonym">Histoplasma capsulatum</name>
    <dbReference type="NCBI Taxonomy" id="447093"/>
    <lineage>
        <taxon>Eukaryota</taxon>
        <taxon>Fungi</taxon>
        <taxon>Dikarya</taxon>
        <taxon>Ascomycota</taxon>
        <taxon>Pezizomycotina</taxon>
        <taxon>Eurotiomycetes</taxon>
        <taxon>Eurotiomycetidae</taxon>
        <taxon>Onygenales</taxon>
        <taxon>Ajellomycetaceae</taxon>
        <taxon>Histoplasma</taxon>
    </lineage>
</organism>
<accession>C0NLP2</accession>
<evidence type="ECO:0000256" key="5">
    <source>
        <dbReference type="ARBA" id="ARBA00022777"/>
    </source>
</evidence>
<dbReference type="InParanoid" id="C0NLP2"/>
<evidence type="ECO:0000256" key="3">
    <source>
        <dbReference type="ARBA" id="ARBA00022679"/>
    </source>
</evidence>
<dbReference type="SUPFAM" id="SSF56112">
    <property type="entry name" value="Protein kinase-like (PK-like)"/>
    <property type="match status" value="1"/>
</dbReference>
<dbReference type="RefSeq" id="XP_045288024.1">
    <property type="nucleotide sequence ID" value="XM_045431471.1"/>
</dbReference>
<reference evidence="11" key="1">
    <citation type="submission" date="2009-02" db="EMBL/GenBank/DDBJ databases">
        <title>The Genome Sequence of Ajellomyces capsulatus strain G186AR.</title>
        <authorList>
            <consortium name="The Broad Institute Genome Sequencing Platform"/>
            <person name="Champion M."/>
            <person name="Cuomo C."/>
            <person name="Ma L.-J."/>
            <person name="Henn M.R."/>
            <person name="Sil A."/>
            <person name="Goldman B."/>
            <person name="Young S.K."/>
            <person name="Kodira C.D."/>
            <person name="Zeng Q."/>
            <person name="Koehrsen M."/>
            <person name="Alvarado L."/>
            <person name="Berlin A."/>
            <person name="Borenstein D."/>
            <person name="Chen Z."/>
            <person name="Engels R."/>
            <person name="Freedman E."/>
            <person name="Gellesch M."/>
            <person name="Goldberg J."/>
            <person name="Griggs A."/>
            <person name="Gujja S."/>
            <person name="Heiman D."/>
            <person name="Hepburn T."/>
            <person name="Howarth C."/>
            <person name="Jen D."/>
            <person name="Larson L."/>
            <person name="Lewis B."/>
            <person name="Mehta T."/>
            <person name="Park D."/>
            <person name="Pearson M."/>
            <person name="Roberts A."/>
            <person name="Saif S."/>
            <person name="Shea T."/>
            <person name="Shenoy N."/>
            <person name="Sisk P."/>
            <person name="Stolte C."/>
            <person name="Sykes S."/>
            <person name="Walk T."/>
            <person name="White J."/>
            <person name="Yandava C."/>
            <person name="Klein B."/>
            <person name="McEwen J.G."/>
            <person name="Puccia R."/>
            <person name="Goldman G.H."/>
            <person name="Felipe M.S."/>
            <person name="Nino-Vega G."/>
            <person name="San-Blas G."/>
            <person name="Taylor J."/>
            <person name="Mendoza L."/>
            <person name="Galagan J."/>
            <person name="Nusbaum C."/>
            <person name="Birren B."/>
        </authorList>
    </citation>
    <scope>NUCLEOTIDE SEQUENCE</scope>
    <source>
        <strain evidence="11">G186AR</strain>
    </source>
</reference>
<keyword evidence="2" id="KW-0723">Serine/threonine-protein kinase</keyword>
<dbReference type="Proteomes" id="UP000001631">
    <property type="component" value="Unassembled WGS sequence"/>
</dbReference>
<dbReference type="Gene3D" id="3.30.200.20">
    <property type="entry name" value="Phosphorylase Kinase, domain 1"/>
    <property type="match status" value="1"/>
</dbReference>
<comment type="catalytic activity">
    <reaction evidence="7">
        <text>L-threonyl-[protein] + ATP = O-phospho-L-threonyl-[protein] + ADP + H(+)</text>
        <dbReference type="Rhea" id="RHEA:46608"/>
        <dbReference type="Rhea" id="RHEA-COMP:11060"/>
        <dbReference type="Rhea" id="RHEA-COMP:11605"/>
        <dbReference type="ChEBI" id="CHEBI:15378"/>
        <dbReference type="ChEBI" id="CHEBI:30013"/>
        <dbReference type="ChEBI" id="CHEBI:30616"/>
        <dbReference type="ChEBI" id="CHEBI:61977"/>
        <dbReference type="ChEBI" id="CHEBI:456216"/>
        <dbReference type="EC" id="2.7.11.1"/>
    </reaction>
</comment>
<dbReference type="PANTHER" id="PTHR47634">
    <property type="entry name" value="PROTEIN KINASE DOMAIN-CONTAINING PROTEIN-RELATED"/>
    <property type="match status" value="1"/>
</dbReference>
<evidence type="ECO:0000313" key="12">
    <source>
        <dbReference type="Proteomes" id="UP000001631"/>
    </source>
</evidence>
<evidence type="ECO:0000256" key="7">
    <source>
        <dbReference type="ARBA" id="ARBA00047899"/>
    </source>
</evidence>
<dbReference type="EMBL" id="GG663367">
    <property type="protein sequence ID" value="EEH07543.1"/>
    <property type="molecule type" value="Genomic_DNA"/>
</dbReference>
<gene>
    <name evidence="11" type="ORF">HCBG_04422</name>
</gene>
<evidence type="ECO:0000313" key="11">
    <source>
        <dbReference type="EMBL" id="EEH07543.1"/>
    </source>
</evidence>
<evidence type="ECO:0000256" key="2">
    <source>
        <dbReference type="ARBA" id="ARBA00022527"/>
    </source>
</evidence>
<feature type="domain" description="Protein kinase" evidence="10">
    <location>
        <begin position="32"/>
        <end position="402"/>
    </location>
</feature>
<dbReference type="GO" id="GO:0004674">
    <property type="term" value="F:protein serine/threonine kinase activity"/>
    <property type="evidence" value="ECO:0007669"/>
    <property type="project" value="UniProtKB-KW"/>
</dbReference>
<keyword evidence="5 11" id="KW-0418">Kinase</keyword>
<dbReference type="InterPro" id="IPR051334">
    <property type="entry name" value="SRPK"/>
</dbReference>
<evidence type="ECO:0000259" key="10">
    <source>
        <dbReference type="PROSITE" id="PS50011"/>
    </source>
</evidence>
<name>C0NLP2_AJECG</name>
<sequence>MRWLRSSGKGSTSWPQPPASEEPLSPKVGLKRLLGSKLGSETPGQRFVSHVDPTFSIIILAVLRNPLFKGCVIGCLNQVNAENGVASCSALDSDISFSGLNFQQAGARRLKHAPVLKYSVTQLTAGERVWSLFMVENTGFDIVDASEPIEEETLPNYSSANYYPAHIGQVLLDRYQIVGKLGYGVTSTVWLGRDLLKNLLLQIDNIGVFKIFEETELEEPAPRKVLEDHTIYMSRRVPGTETLPIITDFGEARLVSKTRKEESIMPDVYRAPEAILWMEWNDKVDIWNVAVLLWDLVSKRHLFDGRDSEGAVDESLRLAEMIAIMGPPPKEFLNRSDACRIFWDENGEWRNFAPIPDVTLESLAVGIEGDDKEGFLNFLRKILRWLPEERPTAGELVYDEWVLKGLGKGKGKSKGA</sequence>
<dbReference type="InterPro" id="IPR011009">
    <property type="entry name" value="Kinase-like_dom_sf"/>
</dbReference>